<dbReference type="AlphaFoldDB" id="A0A479ZQ55"/>
<protein>
    <submittedName>
        <fullName evidence="1">Uncharacterized protein</fullName>
    </submittedName>
</protein>
<evidence type="ECO:0000313" key="2">
    <source>
        <dbReference type="Proteomes" id="UP000299794"/>
    </source>
</evidence>
<organism evidence="1 2">
    <name type="scientific">Planktothrix agardhii CCAP 1459/11A</name>
    <dbReference type="NCBI Taxonomy" id="282420"/>
    <lineage>
        <taxon>Bacteria</taxon>
        <taxon>Bacillati</taxon>
        <taxon>Cyanobacteriota</taxon>
        <taxon>Cyanophyceae</taxon>
        <taxon>Oscillatoriophycideae</taxon>
        <taxon>Oscillatoriales</taxon>
        <taxon>Microcoleaceae</taxon>
        <taxon>Planktothrix</taxon>
    </lineage>
</organism>
<dbReference type="PIRSF" id="PIRSF020893">
    <property type="entry name" value="UCP020893"/>
    <property type="match status" value="1"/>
</dbReference>
<accession>A0A479ZQ55</accession>
<proteinExistence type="predicted"/>
<gene>
    <name evidence="1" type="ORF">PA905_32420</name>
</gene>
<dbReference type="RefSeq" id="WP_026786396.1">
    <property type="nucleotide sequence ID" value="NZ_BJCD01000005.1"/>
</dbReference>
<dbReference type="EMBL" id="BJCD01000005">
    <property type="protein sequence ID" value="GCL34312.1"/>
    <property type="molecule type" value="Genomic_DNA"/>
</dbReference>
<comment type="caution">
    <text evidence="1">The sequence shown here is derived from an EMBL/GenBank/DDBJ whole genome shotgun (WGS) entry which is preliminary data.</text>
</comment>
<dbReference type="InterPro" id="IPR016780">
    <property type="entry name" value="UCP020893"/>
</dbReference>
<sequence>MTDLSISVPENVTFEQGIEITELLLNTLEENSLLEAEITRVITELVKTHNGARGFFVTYLTDARSCFDQPIVSLIQALETSPEIVSDLLVKNVAMSATMVIYHHRHNNLEMQESSQRVVQRSSNLIQQLNFSLLRSRLQQLFNSVQTGAGSYQDFLERWKYDSEQLAAIVKILERLL</sequence>
<evidence type="ECO:0000313" key="1">
    <source>
        <dbReference type="EMBL" id="GCL34312.1"/>
    </source>
</evidence>
<dbReference type="Proteomes" id="UP000299794">
    <property type="component" value="Unassembled WGS sequence"/>
</dbReference>
<name>A0A479ZQ55_PLAAG</name>
<reference evidence="2" key="1">
    <citation type="submission" date="2019-02" db="EMBL/GenBank/DDBJ databases">
        <title>Draft genome sequence of Planktothrix agardhii NIES-905.</title>
        <authorList>
            <person name="Yamaguchi H."/>
            <person name="Suzuki S."/>
            <person name="Kawachi M."/>
        </authorList>
    </citation>
    <scope>NUCLEOTIDE SEQUENCE [LARGE SCALE GENOMIC DNA]</scope>
    <source>
        <strain evidence="2">CCAP 1459/11A</strain>
    </source>
</reference>